<feature type="compositionally biased region" description="Basic and acidic residues" evidence="1">
    <location>
        <begin position="118"/>
        <end position="129"/>
    </location>
</feature>
<dbReference type="OrthoDB" id="7188138at2"/>
<dbReference type="Proteomes" id="UP000305451">
    <property type="component" value="Unassembled WGS sequence"/>
</dbReference>
<dbReference type="Pfam" id="PF20072">
    <property type="entry name" value="DUF6468"/>
    <property type="match status" value="1"/>
</dbReference>
<evidence type="ECO:0000256" key="1">
    <source>
        <dbReference type="SAM" id="MobiDB-lite"/>
    </source>
</evidence>
<keyword evidence="4" id="KW-1185">Reference proteome</keyword>
<comment type="caution">
    <text evidence="3">The sequence shown here is derived from an EMBL/GenBank/DDBJ whole genome shotgun (WGS) entry which is preliminary data.</text>
</comment>
<proteinExistence type="predicted"/>
<protein>
    <recommendedName>
        <fullName evidence="2">DUF6468 domain-containing protein</fullName>
    </recommendedName>
</protein>
<sequence length="146" mass="16038">MSPLVLIFEGLVAVLMLGAGVMCWRVDQRLKSLRNGQDGLKATIGALNDAVDRARASLAALDRASREQGADLKQRVEEARRMADELSILTSAGESRAERLAQAPRRREMNVEPGRPVRAREPRQDDRPASAEPASGRLLEALKTLR</sequence>
<feature type="region of interest" description="Disordered" evidence="1">
    <location>
        <begin position="93"/>
        <end position="146"/>
    </location>
</feature>
<accession>A0A4S2HA20</accession>
<dbReference type="AlphaFoldDB" id="A0A4S2HA20"/>
<gene>
    <name evidence="3" type="ORF">E5162_06690</name>
</gene>
<evidence type="ECO:0000313" key="4">
    <source>
        <dbReference type="Proteomes" id="UP000305451"/>
    </source>
</evidence>
<feature type="compositionally biased region" description="Basic and acidic residues" evidence="1">
    <location>
        <begin position="95"/>
        <end position="110"/>
    </location>
</feature>
<feature type="domain" description="DUF6468" evidence="2">
    <location>
        <begin position="33"/>
        <end position="106"/>
    </location>
</feature>
<evidence type="ECO:0000259" key="2">
    <source>
        <dbReference type="Pfam" id="PF20072"/>
    </source>
</evidence>
<name>A0A4S2HA20_9PROT</name>
<evidence type="ECO:0000313" key="3">
    <source>
        <dbReference type="EMBL" id="TGY92757.1"/>
    </source>
</evidence>
<dbReference type="InterPro" id="IPR045531">
    <property type="entry name" value="DUF6468"/>
</dbReference>
<reference evidence="3 4" key="1">
    <citation type="journal article" date="2013" name="Int. J. Syst. Evol. Microbiol.">
        <title>Marinicauda pacifica gen. nov., sp. nov., a prosthecate alphaproteobacterium of the family Hyphomonadaceae isolated from deep seawater.</title>
        <authorList>
            <person name="Zhang X.Y."/>
            <person name="Li G.W."/>
            <person name="Wang C.S."/>
            <person name="Zhang Y.J."/>
            <person name="Xu X.W."/>
            <person name="Li H."/>
            <person name="Liu A."/>
            <person name="Liu C."/>
            <person name="Xie B.B."/>
            <person name="Qin Q.L."/>
            <person name="Xu Z."/>
            <person name="Chen X.L."/>
            <person name="Zhou B.C."/>
            <person name="Zhang Y.Z."/>
        </authorList>
    </citation>
    <scope>NUCLEOTIDE SEQUENCE [LARGE SCALE GENOMIC DNA]</scope>
    <source>
        <strain evidence="3 4">P-1 km-3</strain>
    </source>
</reference>
<organism evidence="3 4">
    <name type="scientific">Marinicauda pacifica</name>
    <dbReference type="NCBI Taxonomy" id="1133559"/>
    <lineage>
        <taxon>Bacteria</taxon>
        <taxon>Pseudomonadati</taxon>
        <taxon>Pseudomonadota</taxon>
        <taxon>Alphaproteobacteria</taxon>
        <taxon>Maricaulales</taxon>
        <taxon>Maricaulaceae</taxon>
        <taxon>Marinicauda</taxon>
    </lineage>
</organism>
<dbReference type="EMBL" id="SRXV01000002">
    <property type="protein sequence ID" value="TGY92757.1"/>
    <property type="molecule type" value="Genomic_DNA"/>
</dbReference>
<dbReference type="RefSeq" id="WP_135944229.1">
    <property type="nucleotide sequence ID" value="NZ_BMEI01000002.1"/>
</dbReference>